<dbReference type="eggNOG" id="KOG0118">
    <property type="taxonomic scope" value="Eukaryota"/>
</dbReference>
<gene>
    <name evidence="5" type="ORF">MELLADRAFT_78422</name>
</gene>
<dbReference type="FunCoup" id="F4RU65">
    <property type="interactions" value="23"/>
</dbReference>
<name>F4RU65_MELLP</name>
<dbReference type="InterPro" id="IPR000504">
    <property type="entry name" value="RRM_dom"/>
</dbReference>
<dbReference type="GO" id="GO:0005634">
    <property type="term" value="C:nucleus"/>
    <property type="evidence" value="ECO:0007669"/>
    <property type="project" value="TreeGrafter"/>
</dbReference>
<evidence type="ECO:0000313" key="5">
    <source>
        <dbReference type="EMBL" id="EGG04139.1"/>
    </source>
</evidence>
<dbReference type="Proteomes" id="UP000001072">
    <property type="component" value="Unassembled WGS sequence"/>
</dbReference>
<dbReference type="InterPro" id="IPR035979">
    <property type="entry name" value="RBD_domain_sf"/>
</dbReference>
<reference evidence="6" key="1">
    <citation type="journal article" date="2011" name="Proc. Natl. Acad. Sci. U.S.A.">
        <title>Obligate biotrophy features unraveled by the genomic analysis of rust fungi.</title>
        <authorList>
            <person name="Duplessis S."/>
            <person name="Cuomo C.A."/>
            <person name="Lin Y.-C."/>
            <person name="Aerts A."/>
            <person name="Tisserant E."/>
            <person name="Veneault-Fourrey C."/>
            <person name="Joly D.L."/>
            <person name="Hacquard S."/>
            <person name="Amselem J."/>
            <person name="Cantarel B.L."/>
            <person name="Chiu R."/>
            <person name="Coutinho P.M."/>
            <person name="Feau N."/>
            <person name="Field M."/>
            <person name="Frey P."/>
            <person name="Gelhaye E."/>
            <person name="Goldberg J."/>
            <person name="Grabherr M.G."/>
            <person name="Kodira C.D."/>
            <person name="Kohler A."/>
            <person name="Kuees U."/>
            <person name="Lindquist E.A."/>
            <person name="Lucas S.M."/>
            <person name="Mago R."/>
            <person name="Mauceli E."/>
            <person name="Morin E."/>
            <person name="Murat C."/>
            <person name="Pangilinan J.L."/>
            <person name="Park R."/>
            <person name="Pearson M."/>
            <person name="Quesneville H."/>
            <person name="Rouhier N."/>
            <person name="Sakthikumar S."/>
            <person name="Salamov A.A."/>
            <person name="Schmutz J."/>
            <person name="Selles B."/>
            <person name="Shapiro H."/>
            <person name="Tanguay P."/>
            <person name="Tuskan G.A."/>
            <person name="Henrissat B."/>
            <person name="Van de Peer Y."/>
            <person name="Rouze P."/>
            <person name="Ellis J.G."/>
            <person name="Dodds P.N."/>
            <person name="Schein J.E."/>
            <person name="Zhong S."/>
            <person name="Hamelin R.C."/>
            <person name="Grigoriev I.V."/>
            <person name="Szabo L.J."/>
            <person name="Martin F."/>
        </authorList>
    </citation>
    <scope>NUCLEOTIDE SEQUENCE [LARGE SCALE GENOMIC DNA]</scope>
    <source>
        <strain evidence="6">98AG31 / pathotype 3-4-7</strain>
    </source>
</reference>
<feature type="domain" description="RRM" evidence="4">
    <location>
        <begin position="35"/>
        <end position="111"/>
    </location>
</feature>
<dbReference type="EMBL" id="GL883120">
    <property type="protein sequence ID" value="EGG04139.1"/>
    <property type="molecule type" value="Genomic_DNA"/>
</dbReference>
<evidence type="ECO:0000259" key="4">
    <source>
        <dbReference type="PROSITE" id="PS50102"/>
    </source>
</evidence>
<dbReference type="PANTHER" id="PTHR48025:SF1">
    <property type="entry name" value="RRM DOMAIN-CONTAINING PROTEIN"/>
    <property type="match status" value="1"/>
</dbReference>
<dbReference type="InParanoid" id="F4RU65"/>
<dbReference type="VEuPathDB" id="FungiDB:MELLADRAFT_78422"/>
<dbReference type="SUPFAM" id="SSF54928">
    <property type="entry name" value="RNA-binding domain, RBD"/>
    <property type="match status" value="2"/>
</dbReference>
<proteinExistence type="predicted"/>
<dbReference type="Pfam" id="PF00076">
    <property type="entry name" value="RRM_1"/>
    <property type="match status" value="2"/>
</dbReference>
<dbReference type="PROSITE" id="PS50102">
    <property type="entry name" value="RRM"/>
    <property type="match status" value="2"/>
</dbReference>
<dbReference type="AlphaFoldDB" id="F4RU65"/>
<dbReference type="KEGG" id="mlr:MELLADRAFT_78422"/>
<dbReference type="GO" id="GO:0003729">
    <property type="term" value="F:mRNA binding"/>
    <property type="evidence" value="ECO:0007669"/>
    <property type="project" value="TreeGrafter"/>
</dbReference>
<keyword evidence="1 2" id="KW-0694">RNA-binding</keyword>
<keyword evidence="6" id="KW-1185">Reference proteome</keyword>
<dbReference type="OrthoDB" id="439808at2759"/>
<evidence type="ECO:0000256" key="1">
    <source>
        <dbReference type="ARBA" id="ARBA00022884"/>
    </source>
</evidence>
<dbReference type="STRING" id="747676.F4RU65"/>
<protein>
    <recommendedName>
        <fullName evidence="4">RRM domain-containing protein</fullName>
    </recommendedName>
</protein>
<dbReference type="InterPro" id="IPR012677">
    <property type="entry name" value="Nucleotide-bd_a/b_plait_sf"/>
</dbReference>
<evidence type="ECO:0000256" key="2">
    <source>
        <dbReference type="PROSITE-ProRule" id="PRU00176"/>
    </source>
</evidence>
<evidence type="ECO:0000313" key="6">
    <source>
        <dbReference type="Proteomes" id="UP000001072"/>
    </source>
</evidence>
<dbReference type="GeneID" id="18933107"/>
<feature type="region of interest" description="Disordered" evidence="3">
    <location>
        <begin position="105"/>
        <end position="223"/>
    </location>
</feature>
<feature type="domain" description="RRM" evidence="4">
    <location>
        <begin position="224"/>
        <end position="304"/>
    </location>
</feature>
<dbReference type="InterPro" id="IPR050502">
    <property type="entry name" value="Euk_RNA-bind_prot"/>
</dbReference>
<dbReference type="Gene3D" id="3.30.70.330">
    <property type="match status" value="2"/>
</dbReference>
<dbReference type="PANTHER" id="PTHR48025">
    <property type="entry name" value="OS02G0815200 PROTEIN"/>
    <property type="match status" value="1"/>
</dbReference>
<sequence>MAQVSDNAAPTANGHDDGVAAITDALESTNLELGRKIFVGNLNFTTKEDQLKELFVAHGSISDVQIILRGTRSLGYGFVTFDKAEDAEKAVAAIDKTEIDGRTVNVEIAKPAPGTPGGPAPRGAKKNGAAGAEGEENGEGAPRGSKPRRGRNSRGRGRGRGPRSRQTTDGAKTEQDGAEAGQATEQSGETPAAPAKRGGRSGRGRGGNRSARREGPPEGEPSKVLLFVANLPFSLTDEGLKDFFNAYEVTSAHVVRRKFGQSAGKSKGFGFVEFANEAAQQKALEESQGKEMNGRELHIKVAVNELKDEKDEEVVVVATSPPDEA</sequence>
<organism evidence="6">
    <name type="scientific">Melampsora larici-populina (strain 98AG31 / pathotype 3-4-7)</name>
    <name type="common">Poplar leaf rust fungus</name>
    <dbReference type="NCBI Taxonomy" id="747676"/>
    <lineage>
        <taxon>Eukaryota</taxon>
        <taxon>Fungi</taxon>
        <taxon>Dikarya</taxon>
        <taxon>Basidiomycota</taxon>
        <taxon>Pucciniomycotina</taxon>
        <taxon>Pucciniomycetes</taxon>
        <taxon>Pucciniales</taxon>
        <taxon>Melampsoraceae</taxon>
        <taxon>Melampsora</taxon>
    </lineage>
</organism>
<feature type="compositionally biased region" description="Basic residues" evidence="3">
    <location>
        <begin position="145"/>
        <end position="163"/>
    </location>
</feature>
<evidence type="ECO:0000256" key="3">
    <source>
        <dbReference type="SAM" id="MobiDB-lite"/>
    </source>
</evidence>
<accession>F4RU65</accession>
<dbReference type="SMART" id="SM00360">
    <property type="entry name" value="RRM"/>
    <property type="match status" value="2"/>
</dbReference>
<dbReference type="HOGENOM" id="CLU_012062_9_1_1"/>
<dbReference type="RefSeq" id="XP_007412600.1">
    <property type="nucleotide sequence ID" value="XM_007412538.1"/>
</dbReference>